<dbReference type="Proteomes" id="UP001477870">
    <property type="component" value="Unassembled WGS sequence"/>
</dbReference>
<keyword evidence="3 6" id="KW-0808">Transferase</keyword>
<evidence type="ECO:0000313" key="6">
    <source>
        <dbReference type="EMBL" id="MEM5501076.1"/>
    </source>
</evidence>
<reference evidence="6 7" key="1">
    <citation type="submission" date="2024-03" db="EMBL/GenBank/DDBJ databases">
        <title>Community enrichment and isolation of bacterial strains for fucoidan degradation.</title>
        <authorList>
            <person name="Sichert A."/>
        </authorList>
    </citation>
    <scope>NUCLEOTIDE SEQUENCE [LARGE SCALE GENOMIC DNA]</scope>
    <source>
        <strain evidence="6 7">AS62</strain>
    </source>
</reference>
<keyword evidence="7" id="KW-1185">Reference proteome</keyword>
<dbReference type="RefSeq" id="WP_342847556.1">
    <property type="nucleotide sequence ID" value="NZ_JBBMQO010000003.1"/>
</dbReference>
<comment type="pathway">
    <text evidence="1">Purine metabolism; IMP biosynthesis via de novo pathway; N(2)-formyl-N(1)-(5-phospho-D-ribosyl)glycinamide from N(1)-(5-phospho-D-ribosyl)glycinamide (10-formyl THF route): step 1/1.</text>
</comment>
<dbReference type="Pfam" id="PF00551">
    <property type="entry name" value="Formyl_trans_N"/>
    <property type="match status" value="1"/>
</dbReference>
<protein>
    <recommendedName>
        <fullName evidence="2">phosphoribosylglycinamide formyltransferase 1</fullName>
        <ecNumber evidence="2">2.1.2.2</ecNumber>
    </recommendedName>
</protein>
<dbReference type="EMBL" id="JBBMQO010000003">
    <property type="protein sequence ID" value="MEM5501076.1"/>
    <property type="molecule type" value="Genomic_DNA"/>
</dbReference>
<proteinExistence type="predicted"/>
<evidence type="ECO:0000259" key="5">
    <source>
        <dbReference type="Pfam" id="PF00551"/>
    </source>
</evidence>
<gene>
    <name evidence="6" type="ORF">WNY59_05700</name>
</gene>
<evidence type="ECO:0000256" key="1">
    <source>
        <dbReference type="ARBA" id="ARBA00005054"/>
    </source>
</evidence>
<name>A0ABU9T4M5_9HYPH</name>
<dbReference type="EC" id="2.1.2.2" evidence="2"/>
<accession>A0ABU9T4M5</accession>
<dbReference type="GO" id="GO:0016740">
    <property type="term" value="F:transferase activity"/>
    <property type="evidence" value="ECO:0007669"/>
    <property type="project" value="UniProtKB-KW"/>
</dbReference>
<evidence type="ECO:0000256" key="3">
    <source>
        <dbReference type="ARBA" id="ARBA00022679"/>
    </source>
</evidence>
<dbReference type="InterPro" id="IPR036477">
    <property type="entry name" value="Formyl_transf_N_sf"/>
</dbReference>
<comment type="caution">
    <text evidence="6">The sequence shown here is derived from an EMBL/GenBank/DDBJ whole genome shotgun (WGS) entry which is preliminary data.</text>
</comment>
<dbReference type="PANTHER" id="PTHR43369:SF2">
    <property type="entry name" value="PHOSPHORIBOSYLGLYCINAMIDE FORMYLTRANSFERASE"/>
    <property type="match status" value="1"/>
</dbReference>
<evidence type="ECO:0000256" key="4">
    <source>
        <dbReference type="ARBA" id="ARBA00022755"/>
    </source>
</evidence>
<dbReference type="PANTHER" id="PTHR43369">
    <property type="entry name" value="PHOSPHORIBOSYLGLYCINAMIDE FORMYLTRANSFERASE"/>
    <property type="match status" value="1"/>
</dbReference>
<feature type="domain" description="Formyl transferase N-terminal" evidence="5">
    <location>
        <begin position="108"/>
        <end position="206"/>
    </location>
</feature>
<organism evidence="6 7">
    <name type="scientific">Ahrensia kielensis</name>
    <dbReference type="NCBI Taxonomy" id="76980"/>
    <lineage>
        <taxon>Bacteria</taxon>
        <taxon>Pseudomonadati</taxon>
        <taxon>Pseudomonadota</taxon>
        <taxon>Alphaproteobacteria</taxon>
        <taxon>Hyphomicrobiales</taxon>
        <taxon>Ahrensiaceae</taxon>
        <taxon>Ahrensia</taxon>
    </lineage>
</organism>
<dbReference type="CDD" id="cd08653">
    <property type="entry name" value="FMT_core_like_3"/>
    <property type="match status" value="1"/>
</dbReference>
<keyword evidence="4" id="KW-0658">Purine biosynthesis</keyword>
<dbReference type="Gene3D" id="3.40.50.170">
    <property type="entry name" value="Formyl transferase, N-terminal domain"/>
    <property type="match status" value="1"/>
</dbReference>
<sequence length="254" mass="28057">MNKRLAIVTAGGSAPAILINLLKQQFPDALLIVENSESKSTFLKRRARKIGWFQTLAQLPMQFISKLGKTWAQKRFQQISVDYNTSETMPSDLQTIHIGSVNDGSLAGHLRDNQVATTLVIGTRIFSKATIASIDVLLLNFHGGLTPDYRGLNPGYWSLIEGKPDRFGGTVHFIDAGIDTGNVIAQKSCKPHPNDNFLTYHHTISAQCADICISAVKSALEGNVEPMMAQGVSKQHYHPTIYGYVWNGFTKNIW</sequence>
<dbReference type="SUPFAM" id="SSF53328">
    <property type="entry name" value="Formyltransferase"/>
    <property type="match status" value="1"/>
</dbReference>
<evidence type="ECO:0000256" key="2">
    <source>
        <dbReference type="ARBA" id="ARBA00012254"/>
    </source>
</evidence>
<evidence type="ECO:0000313" key="7">
    <source>
        <dbReference type="Proteomes" id="UP001477870"/>
    </source>
</evidence>
<dbReference type="InterPro" id="IPR002376">
    <property type="entry name" value="Formyl_transf_N"/>
</dbReference>